<comment type="similarity">
    <text evidence="1">Belongs to the glycosyl hydrolase 39 family.</text>
</comment>
<dbReference type="InterPro" id="IPR049166">
    <property type="entry name" value="GH39_cat"/>
</dbReference>
<dbReference type="PANTHER" id="PTHR12631">
    <property type="entry name" value="ALPHA-L-IDURONIDASE"/>
    <property type="match status" value="1"/>
</dbReference>
<evidence type="ECO:0000256" key="1">
    <source>
        <dbReference type="ARBA" id="ARBA00008875"/>
    </source>
</evidence>
<keyword evidence="3 7" id="KW-0326">Glycosidase</keyword>
<feature type="signal peptide" evidence="4">
    <location>
        <begin position="1"/>
        <end position="20"/>
    </location>
</feature>
<evidence type="ECO:0000259" key="5">
    <source>
        <dbReference type="Pfam" id="PF01229"/>
    </source>
</evidence>
<dbReference type="EC" id="3.2.1.23" evidence="7"/>
<dbReference type="Pfam" id="PF01229">
    <property type="entry name" value="Glyco_hydro_39"/>
    <property type="match status" value="1"/>
</dbReference>
<evidence type="ECO:0000313" key="6">
    <source>
        <dbReference type="EMBL" id="KAA3157821.1"/>
    </source>
</evidence>
<keyword evidence="4" id="KW-0732">Signal</keyword>
<reference evidence="7" key="2">
    <citation type="submission" date="2023-10" db="EMBL/GenBank/DDBJ databases">
        <title>Genome Sequence of the Bacteria from From Gut Wall in Crohn's Disease.</title>
        <authorList>
            <person name="Rodriguez-Palacios A."/>
        </authorList>
    </citation>
    <scope>NUCLEOTIDE SEQUENCE</scope>
    <source>
        <strain evidence="7">CavFT-hAR58</strain>
    </source>
</reference>
<evidence type="ECO:0000313" key="8">
    <source>
        <dbReference type="Proteomes" id="UP000324870"/>
    </source>
</evidence>
<evidence type="ECO:0000313" key="9">
    <source>
        <dbReference type="Proteomes" id="UP001181347"/>
    </source>
</evidence>
<evidence type="ECO:0000256" key="3">
    <source>
        <dbReference type="ARBA" id="ARBA00023295"/>
    </source>
</evidence>
<keyword evidence="2 7" id="KW-0378">Hydrolase</keyword>
<comment type="caution">
    <text evidence="7">The sequence shown here is derived from an EMBL/GenBank/DDBJ whole genome shotgun (WGS) entry which is preliminary data.</text>
</comment>
<dbReference type="EMBL" id="JAWDES010000005">
    <property type="protein sequence ID" value="MDU0259851.1"/>
    <property type="molecule type" value="Genomic_DNA"/>
</dbReference>
<dbReference type="GO" id="GO:0004565">
    <property type="term" value="F:beta-galactosidase activity"/>
    <property type="evidence" value="ECO:0007669"/>
    <property type="project" value="UniProtKB-EC"/>
</dbReference>
<reference evidence="6 8" key="1">
    <citation type="journal article" date="2019" name="Nat. Med.">
        <title>A library of human gut bacterial isolates paired with longitudinal multiomics data enables mechanistic microbiome research.</title>
        <authorList>
            <person name="Poyet M."/>
            <person name="Groussin M."/>
            <person name="Gibbons S.M."/>
            <person name="Avila-Pacheco J."/>
            <person name="Jiang X."/>
            <person name="Kearney S.M."/>
            <person name="Perrotta A.R."/>
            <person name="Berdy B."/>
            <person name="Zhao S."/>
            <person name="Lieberman T.D."/>
            <person name="Swanson P.K."/>
            <person name="Smith M."/>
            <person name="Roesemann S."/>
            <person name="Alexander J.E."/>
            <person name="Rich S.A."/>
            <person name="Livny J."/>
            <person name="Vlamakis H."/>
            <person name="Clish C."/>
            <person name="Bullock K."/>
            <person name="Deik A."/>
            <person name="Scott J."/>
            <person name="Pierce K.A."/>
            <person name="Xavier R.J."/>
            <person name="Alm E.J."/>
        </authorList>
    </citation>
    <scope>NUCLEOTIDE SEQUENCE [LARGE SCALE GENOMIC DNA]</scope>
    <source>
        <strain evidence="6 8">BIOML-A1</strain>
    </source>
</reference>
<dbReference type="Proteomes" id="UP000324870">
    <property type="component" value="Unassembled WGS sequence"/>
</dbReference>
<accession>A0AAE4LKK3</accession>
<name>A0AAE4LKK3_9BACT</name>
<dbReference type="InterPro" id="IPR017853">
    <property type="entry name" value="GH"/>
</dbReference>
<proteinExistence type="inferred from homology"/>
<evidence type="ECO:0000256" key="4">
    <source>
        <dbReference type="SAM" id="SignalP"/>
    </source>
</evidence>
<protein>
    <submittedName>
        <fullName evidence="7">Beta-galactosidase</fullName>
        <ecNumber evidence="7">3.2.1.23</ecNumber>
    </submittedName>
    <submittedName>
        <fullName evidence="6">Glycoside hydrolase</fullName>
    </submittedName>
</protein>
<feature type="chain" id="PRO_5042180628" evidence="4">
    <location>
        <begin position="21"/>
        <end position="479"/>
    </location>
</feature>
<gene>
    <name evidence="6" type="ORF">F2A26_13670</name>
    <name evidence="7" type="ORF">RVH17_06960</name>
</gene>
<evidence type="ECO:0000313" key="7">
    <source>
        <dbReference type="EMBL" id="MDU0259851.1"/>
    </source>
</evidence>
<dbReference type="Gene3D" id="3.20.20.80">
    <property type="entry name" value="Glycosidases"/>
    <property type="match status" value="1"/>
</dbReference>
<organism evidence="7 9">
    <name type="scientific">Alistipes finegoldii</name>
    <dbReference type="NCBI Taxonomy" id="214856"/>
    <lineage>
        <taxon>Bacteria</taxon>
        <taxon>Pseudomonadati</taxon>
        <taxon>Bacteroidota</taxon>
        <taxon>Bacteroidia</taxon>
        <taxon>Bacteroidales</taxon>
        <taxon>Rikenellaceae</taxon>
        <taxon>Alistipes</taxon>
    </lineage>
</organism>
<dbReference type="SUPFAM" id="SSF51445">
    <property type="entry name" value="(Trans)glycosidases"/>
    <property type="match status" value="1"/>
</dbReference>
<dbReference type="PANTHER" id="PTHR12631:SF10">
    <property type="entry name" value="BETA-XYLOSIDASE-LIKE PROTEIN-RELATED"/>
    <property type="match status" value="1"/>
</dbReference>
<dbReference type="EMBL" id="VVND01000032">
    <property type="protein sequence ID" value="KAA3157821.1"/>
    <property type="molecule type" value="Genomic_DNA"/>
</dbReference>
<dbReference type="AlphaFoldDB" id="A0AAE4LKK3"/>
<feature type="domain" description="Glycosyl hydrolases family 39 N-terminal catalytic" evidence="5">
    <location>
        <begin position="96"/>
        <end position="258"/>
    </location>
</feature>
<keyword evidence="8" id="KW-1185">Reference proteome</keyword>
<evidence type="ECO:0000256" key="2">
    <source>
        <dbReference type="ARBA" id="ARBA00022801"/>
    </source>
</evidence>
<dbReference type="Proteomes" id="UP001181347">
    <property type="component" value="Unassembled WGS sequence"/>
</dbReference>
<sequence length="479" mass="55161">MTKFLILLFMSFTGMSFAQKKPYSVTWQQFNVHTPPLLQIGELATKPADGTGNSRWSVGCETLDRDYADFSKYKQYVGELGVGYARIQSGWAKCEQEKGKYDFAWLDKIVDGLNEEGVRPWMCLCYGNPIYGVDRNLGAGLFIKEEVMKAWCKYVRETVKHYKGRIAMWEIWNEPNLRSKNNPEYYAEMLIRTAEEIRKIDNEAVILAFGLSGMPLGWTKSVMDIVKERKKLHLINYVSYHPYYPNPDTATTDILALRKLVKSYSEKIDIFQGETGCPSILEYGHAMNHWEWSEYKQVKWDLRRMANDFNLVIPSSIFTMVDLQYENMLQSFGLIRMNLRKSVVYKRPAFYGVRHMANLLTTEVFPKELTLESSYSDREISLVGLADKNGKTIGAMLWFSDQIPTDQLERELVSLTIDGLSLKEAVYVEPITGRIYDLSCVILRGGMSGGKIRFSRLPLWDSPIFIMEKSCVPFKPGKE</sequence>
<dbReference type="InterPro" id="IPR051923">
    <property type="entry name" value="Glycosyl_Hydrolase_39"/>
</dbReference>
<dbReference type="RefSeq" id="WP_130063972.1">
    <property type="nucleotide sequence ID" value="NZ_BAAFKU010000001.1"/>
</dbReference>